<dbReference type="Proteomes" id="UP000544090">
    <property type="component" value="Unassembled WGS sequence"/>
</dbReference>
<accession>A0A7X6HFL4</accession>
<name>A0A7X6HFL4_9MICC</name>
<proteinExistence type="predicted"/>
<gene>
    <name evidence="1" type="ORF">HGG74_09650</name>
</gene>
<dbReference type="PANTHER" id="PTHR41913:SF1">
    <property type="entry name" value="DUF1684 DOMAIN-CONTAINING PROTEIN"/>
    <property type="match status" value="1"/>
</dbReference>
<evidence type="ECO:0000313" key="2">
    <source>
        <dbReference type="Proteomes" id="UP000544090"/>
    </source>
</evidence>
<keyword evidence="2" id="KW-1185">Reference proteome</keyword>
<protein>
    <submittedName>
        <fullName evidence="1">DUF1684 domain-containing protein</fullName>
    </submittedName>
</protein>
<dbReference type="InterPro" id="IPR012467">
    <property type="entry name" value="DUF1684"/>
</dbReference>
<evidence type="ECO:0000313" key="1">
    <source>
        <dbReference type="EMBL" id="NKX54797.1"/>
    </source>
</evidence>
<dbReference type="RefSeq" id="WP_168486136.1">
    <property type="nucleotide sequence ID" value="NZ_JAAZSQ010000007.1"/>
</dbReference>
<sequence length="272" mass="28920">MSPVTHSPDALLERWQRFRANRDNALAAEHGWLTLTSLQWLPAEPCALELVPGLWSADGTTSAGGSATLSAAAEDGLVFVDSGEPAAGTFSVALADEESLNWVRYGSTVVELAVRGDRYAIRTRDNASPVLTGFDGVPVFAYNSDLALTGRFEAYDQPRQVAIGTSNPLVGGTAAAVGTVTFELDGRSHSLVAEPEKLGSLRLTFHDRTNGSSTAGWRQVVTNRPAADGTVTIDFNRAINFPSAFTDFGTCPRPVEGNIIDAAVEAGEKRPR</sequence>
<comment type="caution">
    <text evidence="1">The sequence shown here is derived from an EMBL/GenBank/DDBJ whole genome shotgun (WGS) entry which is preliminary data.</text>
</comment>
<dbReference type="PANTHER" id="PTHR41913">
    <property type="entry name" value="DUF1684 DOMAIN-CONTAINING PROTEIN"/>
    <property type="match status" value="1"/>
</dbReference>
<organism evidence="1 2">
    <name type="scientific">Arthrobacter mobilis</name>
    <dbReference type="NCBI Taxonomy" id="2724944"/>
    <lineage>
        <taxon>Bacteria</taxon>
        <taxon>Bacillati</taxon>
        <taxon>Actinomycetota</taxon>
        <taxon>Actinomycetes</taxon>
        <taxon>Micrococcales</taxon>
        <taxon>Micrococcaceae</taxon>
        <taxon>Arthrobacter</taxon>
    </lineage>
</organism>
<dbReference type="EMBL" id="JAAZSQ010000007">
    <property type="protein sequence ID" value="NKX54797.1"/>
    <property type="molecule type" value="Genomic_DNA"/>
</dbReference>
<reference evidence="1 2" key="1">
    <citation type="submission" date="2020-04" db="EMBL/GenBank/DDBJ databases">
        <title>Arthrobacter sp. nov.</title>
        <authorList>
            <person name="Liu S."/>
        </authorList>
    </citation>
    <scope>NUCLEOTIDE SEQUENCE [LARGE SCALE GENOMIC DNA]</scope>
    <source>
        <strain evidence="1 2">E918</strain>
    </source>
</reference>
<dbReference type="AlphaFoldDB" id="A0A7X6HFL4"/>
<dbReference type="Pfam" id="PF07920">
    <property type="entry name" value="DUF1684"/>
    <property type="match status" value="1"/>
</dbReference>